<dbReference type="InterPro" id="IPR029062">
    <property type="entry name" value="Class_I_gatase-like"/>
</dbReference>
<dbReference type="InterPro" id="IPR005320">
    <property type="entry name" value="Peptidase_S51"/>
</dbReference>
<evidence type="ECO:0000313" key="5">
    <source>
        <dbReference type="EMBL" id="KKS41569.1"/>
    </source>
</evidence>
<dbReference type="Gene3D" id="3.40.50.880">
    <property type="match status" value="1"/>
</dbReference>
<evidence type="ECO:0000256" key="1">
    <source>
        <dbReference type="ARBA" id="ARBA00006534"/>
    </source>
</evidence>
<evidence type="ECO:0000256" key="3">
    <source>
        <dbReference type="ARBA" id="ARBA00022801"/>
    </source>
</evidence>
<feature type="non-terminal residue" evidence="5">
    <location>
        <position position="181"/>
    </location>
</feature>
<sequence>MKTLILASSGQFITANNVDDFLPKKIADCKIAYIITASKKVDDTGYIERHRQKMNELNFSFTEIDIAGKNEEELKKALDGHDIIMVEGGNTFYLLKAVRESGFENVIKDLIEKGVVYVGSSAGSYIACPSIIMATWSTRGFDRCGITEYSAMNLVPFLIKAHYKPDMKEMLSEKTKDLQYQ</sequence>
<gene>
    <name evidence="5" type="ORF">UV02_C0025G0009</name>
</gene>
<keyword evidence="4" id="KW-0720">Serine protease</keyword>
<evidence type="ECO:0000313" key="6">
    <source>
        <dbReference type="Proteomes" id="UP000034516"/>
    </source>
</evidence>
<proteinExistence type="inferred from homology"/>
<dbReference type="PANTHER" id="PTHR20842:SF0">
    <property type="entry name" value="ALPHA-ASPARTYL DIPEPTIDASE"/>
    <property type="match status" value="1"/>
</dbReference>
<dbReference type="Pfam" id="PF03575">
    <property type="entry name" value="Peptidase_S51"/>
    <property type="match status" value="1"/>
</dbReference>
<evidence type="ECO:0000256" key="4">
    <source>
        <dbReference type="ARBA" id="ARBA00022825"/>
    </source>
</evidence>
<dbReference type="GO" id="GO:0006508">
    <property type="term" value="P:proteolysis"/>
    <property type="evidence" value="ECO:0007669"/>
    <property type="project" value="UniProtKB-KW"/>
</dbReference>
<dbReference type="AlphaFoldDB" id="A0A0G0YYA5"/>
<dbReference type="GO" id="GO:0008236">
    <property type="term" value="F:serine-type peptidase activity"/>
    <property type="evidence" value="ECO:0007669"/>
    <property type="project" value="UniProtKB-KW"/>
</dbReference>
<comment type="caution">
    <text evidence="5">The sequence shown here is derived from an EMBL/GenBank/DDBJ whole genome shotgun (WGS) entry which is preliminary data.</text>
</comment>
<dbReference type="SUPFAM" id="SSF52317">
    <property type="entry name" value="Class I glutamine amidotransferase-like"/>
    <property type="match status" value="1"/>
</dbReference>
<dbReference type="Proteomes" id="UP000034516">
    <property type="component" value="Unassembled WGS sequence"/>
</dbReference>
<dbReference type="PANTHER" id="PTHR20842">
    <property type="entry name" value="PROTEASE S51 ALPHA-ASPARTYL DIPEPTIDASE"/>
    <property type="match status" value="1"/>
</dbReference>
<comment type="similarity">
    <text evidence="1">Belongs to the peptidase S51 family.</text>
</comment>
<organism evidence="5 6">
    <name type="scientific">Candidatus Kuenenbacteria bacterium GW2011_GWA2_42_15</name>
    <dbReference type="NCBI Taxonomy" id="1618677"/>
    <lineage>
        <taxon>Bacteria</taxon>
        <taxon>Candidatus Kueneniibacteriota</taxon>
    </lineage>
</organism>
<keyword evidence="2" id="KW-0645">Protease</keyword>
<dbReference type="EMBL" id="LCCW01000025">
    <property type="protein sequence ID" value="KKS41569.1"/>
    <property type="molecule type" value="Genomic_DNA"/>
</dbReference>
<name>A0A0G0YYA5_9BACT</name>
<evidence type="ECO:0000256" key="2">
    <source>
        <dbReference type="ARBA" id="ARBA00022670"/>
    </source>
</evidence>
<accession>A0A0G0YYA5</accession>
<keyword evidence="3" id="KW-0378">Hydrolase</keyword>
<protein>
    <submittedName>
        <fullName evidence="5">Peptidase family S51</fullName>
    </submittedName>
</protein>
<reference evidence="5 6" key="1">
    <citation type="journal article" date="2015" name="Nature">
        <title>rRNA introns, odd ribosomes, and small enigmatic genomes across a large radiation of phyla.</title>
        <authorList>
            <person name="Brown C.T."/>
            <person name="Hug L.A."/>
            <person name="Thomas B.C."/>
            <person name="Sharon I."/>
            <person name="Castelle C.J."/>
            <person name="Singh A."/>
            <person name="Wilkins M.J."/>
            <person name="Williams K.H."/>
            <person name="Banfield J.F."/>
        </authorList>
    </citation>
    <scope>NUCLEOTIDE SEQUENCE [LARGE SCALE GENOMIC DNA]</scope>
</reference>